<protein>
    <submittedName>
        <fullName evidence="8">DoxX family protein</fullName>
    </submittedName>
</protein>
<dbReference type="RefSeq" id="WP_067888225.1">
    <property type="nucleotide sequence ID" value="NZ_VSFG01000008.1"/>
</dbReference>
<organism evidence="8 9">
    <name type="scientific">Actinomadura chibensis</name>
    <dbReference type="NCBI Taxonomy" id="392828"/>
    <lineage>
        <taxon>Bacteria</taxon>
        <taxon>Bacillati</taxon>
        <taxon>Actinomycetota</taxon>
        <taxon>Actinomycetes</taxon>
        <taxon>Streptosporangiales</taxon>
        <taxon>Thermomonosporaceae</taxon>
        <taxon>Actinomadura</taxon>
    </lineage>
</organism>
<evidence type="ECO:0000256" key="5">
    <source>
        <dbReference type="ARBA" id="ARBA00022989"/>
    </source>
</evidence>
<comment type="similarity">
    <text evidence="2">Belongs to the DoxX family.</text>
</comment>
<evidence type="ECO:0000256" key="1">
    <source>
        <dbReference type="ARBA" id="ARBA00004651"/>
    </source>
</evidence>
<dbReference type="PANTHER" id="PTHR33452">
    <property type="entry name" value="OXIDOREDUCTASE CATD-RELATED"/>
    <property type="match status" value="1"/>
</dbReference>
<dbReference type="Pfam" id="PF07681">
    <property type="entry name" value="DoxX"/>
    <property type="match status" value="1"/>
</dbReference>
<evidence type="ECO:0000256" key="7">
    <source>
        <dbReference type="SAM" id="Phobius"/>
    </source>
</evidence>
<evidence type="ECO:0000256" key="4">
    <source>
        <dbReference type="ARBA" id="ARBA00022692"/>
    </source>
</evidence>
<evidence type="ECO:0000256" key="3">
    <source>
        <dbReference type="ARBA" id="ARBA00022475"/>
    </source>
</evidence>
<keyword evidence="4 7" id="KW-0812">Transmembrane</keyword>
<comment type="caution">
    <text evidence="8">The sequence shown here is derived from an EMBL/GenBank/DDBJ whole genome shotgun (WGS) entry which is preliminary data.</text>
</comment>
<dbReference type="STRING" id="1220554.GCA_001552135_01990"/>
<name>A0A5D0NCL3_9ACTN</name>
<comment type="subcellular location">
    <subcellularLocation>
        <location evidence="1">Cell membrane</location>
        <topology evidence="1">Multi-pass membrane protein</topology>
    </subcellularLocation>
</comment>
<dbReference type="EMBL" id="VSFG01000008">
    <property type="protein sequence ID" value="TYB42254.1"/>
    <property type="molecule type" value="Genomic_DNA"/>
</dbReference>
<dbReference type="InterPro" id="IPR032808">
    <property type="entry name" value="DoxX"/>
</dbReference>
<feature type="transmembrane region" description="Helical" evidence="7">
    <location>
        <begin position="54"/>
        <end position="72"/>
    </location>
</feature>
<feature type="transmembrane region" description="Helical" evidence="7">
    <location>
        <begin position="108"/>
        <end position="130"/>
    </location>
</feature>
<keyword evidence="5 7" id="KW-1133">Transmembrane helix</keyword>
<feature type="transmembrane region" description="Helical" evidence="7">
    <location>
        <begin position="142"/>
        <end position="167"/>
    </location>
</feature>
<evidence type="ECO:0000313" key="9">
    <source>
        <dbReference type="Proteomes" id="UP000323380"/>
    </source>
</evidence>
<keyword evidence="3" id="KW-1003">Cell membrane</keyword>
<dbReference type="AlphaFoldDB" id="A0A5D0NCL3"/>
<accession>A0A5D0NCL3</accession>
<keyword evidence="6 7" id="KW-0472">Membrane</keyword>
<evidence type="ECO:0000313" key="8">
    <source>
        <dbReference type="EMBL" id="TYB42254.1"/>
    </source>
</evidence>
<dbReference type="Proteomes" id="UP000323380">
    <property type="component" value="Unassembled WGS sequence"/>
</dbReference>
<keyword evidence="9" id="KW-1185">Reference proteome</keyword>
<evidence type="ECO:0000256" key="6">
    <source>
        <dbReference type="ARBA" id="ARBA00023136"/>
    </source>
</evidence>
<gene>
    <name evidence="8" type="ORF">FXF69_31005</name>
</gene>
<reference evidence="8 9" key="1">
    <citation type="submission" date="2019-08" db="EMBL/GenBank/DDBJ databases">
        <title>Actinomadura sp. nov. CYP1-5 isolated from mountain soil.</title>
        <authorList>
            <person name="Songsumanus A."/>
            <person name="Kuncharoen N."/>
            <person name="Kudo T."/>
            <person name="Yuki M."/>
            <person name="Igarashi Y."/>
            <person name="Tanasupawat S."/>
        </authorList>
    </citation>
    <scope>NUCLEOTIDE SEQUENCE [LARGE SCALE GENOMIC DNA]</scope>
    <source>
        <strain evidence="8 9">JCM 14158</strain>
    </source>
</reference>
<proteinExistence type="inferred from homology"/>
<evidence type="ECO:0000256" key="2">
    <source>
        <dbReference type="ARBA" id="ARBA00006679"/>
    </source>
</evidence>
<sequence>MSVDAASIDIASLVLRVSVGGTLVAHGWNHAFGGGRIEGTAGWFESMGLRPGRLHALMATGTELGAGVLLLLGLLTPLAAAGAVGTMAVAFVTAHLRNGFFIFRPGQGYEYVLMIILVACALGALGGGAVSLDRALGVDGELAGWTGLAITALAGGLGAAALLAVFWRPGREPAGEPAEQTAA</sequence>
<feature type="transmembrane region" description="Helical" evidence="7">
    <location>
        <begin position="78"/>
        <end position="96"/>
    </location>
</feature>
<dbReference type="InterPro" id="IPR051907">
    <property type="entry name" value="DoxX-like_oxidoreductase"/>
</dbReference>
<dbReference type="GO" id="GO:0005886">
    <property type="term" value="C:plasma membrane"/>
    <property type="evidence" value="ECO:0007669"/>
    <property type="project" value="UniProtKB-SubCell"/>
</dbReference>
<dbReference type="PANTHER" id="PTHR33452:SF1">
    <property type="entry name" value="INNER MEMBRANE PROTEIN YPHA-RELATED"/>
    <property type="match status" value="1"/>
</dbReference>